<dbReference type="InterPro" id="IPR011990">
    <property type="entry name" value="TPR-like_helical_dom_sf"/>
</dbReference>
<feature type="transmembrane region" description="Helical" evidence="4">
    <location>
        <begin position="20"/>
        <end position="38"/>
    </location>
</feature>
<dbReference type="PANTHER" id="PTHR35807">
    <property type="entry name" value="TRANSCRIPTIONAL REGULATOR REDD-RELATED"/>
    <property type="match status" value="1"/>
</dbReference>
<sequence>MGTTQTQSPRDTAVALLVEWYGWLTAIVFLVGCVRGWWWGGNLQNLPGISSDTAREAMDQRKPWSKATLPSRISELRNRLGTDVDGNPFLPRERTGTYRLSPTARCDWTRFTQLAERGLVKGPEAGIADLEAALDLVRGRPFDGAADLAWAAPRIQEMLVRITDVAHTLATWHRNAPRPDLTAARRAVTRGLDIDDSAEILYQDWMLIEDQAGNRAGVSAAYETLRGVNRRLEIGMEGETEKVFDTIMGRTAS</sequence>
<feature type="domain" description="Bacterial transcriptional activator" evidence="5">
    <location>
        <begin position="106"/>
        <end position="248"/>
    </location>
</feature>
<evidence type="ECO:0000313" key="6">
    <source>
        <dbReference type="EMBL" id="WTS18165.1"/>
    </source>
</evidence>
<accession>A0AAU1ULN5</accession>
<evidence type="ECO:0000256" key="4">
    <source>
        <dbReference type="SAM" id="Phobius"/>
    </source>
</evidence>
<keyword evidence="1" id="KW-0902">Two-component regulatory system</keyword>
<reference evidence="6" key="1">
    <citation type="submission" date="2022-10" db="EMBL/GenBank/DDBJ databases">
        <title>The complete genomes of actinobacterial strains from the NBC collection.</title>
        <authorList>
            <person name="Joergensen T.S."/>
            <person name="Alvarez Arevalo M."/>
            <person name="Sterndorff E.B."/>
            <person name="Faurdal D."/>
            <person name="Vuksanovic O."/>
            <person name="Mourched A.-S."/>
            <person name="Charusanti P."/>
            <person name="Shaw S."/>
            <person name="Blin K."/>
            <person name="Weber T."/>
        </authorList>
    </citation>
    <scope>NUCLEOTIDE SEQUENCE</scope>
    <source>
        <strain evidence="6">NBC_00119</strain>
    </source>
</reference>
<dbReference type="InterPro" id="IPR051677">
    <property type="entry name" value="AfsR-DnrI-RedD_regulator"/>
</dbReference>
<proteinExistence type="predicted"/>
<dbReference type="SMART" id="SM01043">
    <property type="entry name" value="BTAD"/>
    <property type="match status" value="1"/>
</dbReference>
<dbReference type="GO" id="GO:0000160">
    <property type="term" value="P:phosphorelay signal transduction system"/>
    <property type="evidence" value="ECO:0007669"/>
    <property type="project" value="UniProtKB-KW"/>
</dbReference>
<keyword evidence="4" id="KW-1133">Transmembrane helix</keyword>
<organism evidence="6">
    <name type="scientific">Streptomyces sp. NBC_00119</name>
    <dbReference type="NCBI Taxonomy" id="2975659"/>
    <lineage>
        <taxon>Bacteria</taxon>
        <taxon>Bacillati</taxon>
        <taxon>Actinomycetota</taxon>
        <taxon>Actinomycetes</taxon>
        <taxon>Kitasatosporales</taxon>
        <taxon>Streptomycetaceae</taxon>
        <taxon>Streptomyces</taxon>
    </lineage>
</organism>
<dbReference type="GO" id="GO:0006355">
    <property type="term" value="P:regulation of DNA-templated transcription"/>
    <property type="evidence" value="ECO:0007669"/>
    <property type="project" value="TreeGrafter"/>
</dbReference>
<keyword evidence="2" id="KW-0805">Transcription regulation</keyword>
<dbReference type="Gene3D" id="1.25.40.10">
    <property type="entry name" value="Tetratricopeptide repeat domain"/>
    <property type="match status" value="1"/>
</dbReference>
<keyword evidence="3" id="KW-0804">Transcription</keyword>
<keyword evidence="4" id="KW-0472">Membrane</keyword>
<name>A0AAU1ULN5_9ACTN</name>
<keyword evidence="4" id="KW-0812">Transmembrane</keyword>
<gene>
    <name evidence="6" type="ORF">OHU69_48640</name>
</gene>
<evidence type="ECO:0000259" key="5">
    <source>
        <dbReference type="SMART" id="SM01043"/>
    </source>
</evidence>
<protein>
    <submittedName>
        <fullName evidence="6">Bacterial transcriptional activator domain-containing protein</fullName>
    </submittedName>
</protein>
<evidence type="ECO:0000256" key="2">
    <source>
        <dbReference type="ARBA" id="ARBA00023015"/>
    </source>
</evidence>
<dbReference type="EMBL" id="CP108195">
    <property type="protein sequence ID" value="WTS18165.1"/>
    <property type="molecule type" value="Genomic_DNA"/>
</dbReference>
<dbReference type="GO" id="GO:0003677">
    <property type="term" value="F:DNA binding"/>
    <property type="evidence" value="ECO:0007669"/>
    <property type="project" value="TreeGrafter"/>
</dbReference>
<dbReference type="AlphaFoldDB" id="A0AAU1ULN5"/>
<evidence type="ECO:0000256" key="3">
    <source>
        <dbReference type="ARBA" id="ARBA00023163"/>
    </source>
</evidence>
<dbReference type="InterPro" id="IPR005158">
    <property type="entry name" value="BTAD"/>
</dbReference>
<evidence type="ECO:0000256" key="1">
    <source>
        <dbReference type="ARBA" id="ARBA00023012"/>
    </source>
</evidence>
<dbReference type="PANTHER" id="PTHR35807:SF1">
    <property type="entry name" value="TRANSCRIPTIONAL REGULATOR REDD"/>
    <property type="match status" value="1"/>
</dbReference>